<keyword evidence="6 7" id="KW-0539">Nucleus</keyword>
<keyword evidence="2" id="KW-0217">Developmental protein</keyword>
<dbReference type="InterPro" id="IPR008967">
    <property type="entry name" value="p53-like_TF_DNA-bd_sf"/>
</dbReference>
<dbReference type="GO" id="GO:0000978">
    <property type="term" value="F:RNA polymerase II cis-regulatory region sequence-specific DNA binding"/>
    <property type="evidence" value="ECO:0007669"/>
    <property type="project" value="InterPro"/>
</dbReference>
<evidence type="ECO:0000256" key="1">
    <source>
        <dbReference type="ARBA" id="ARBA00004123"/>
    </source>
</evidence>
<protein>
    <recommendedName>
        <fullName evidence="9">T-box domain-containing protein</fullName>
    </recommendedName>
</protein>
<dbReference type="PANTHER" id="PTHR11267">
    <property type="entry name" value="T-BOX PROTEIN-RELATED"/>
    <property type="match status" value="1"/>
</dbReference>
<evidence type="ECO:0000313" key="10">
    <source>
        <dbReference type="EMBL" id="KAK0160801.1"/>
    </source>
</evidence>
<keyword evidence="11" id="KW-1185">Reference proteome</keyword>
<dbReference type="InterPro" id="IPR002070">
    <property type="entry name" value="TF_Brachyury"/>
</dbReference>
<comment type="caution">
    <text evidence="10">The sequence shown here is derived from an EMBL/GenBank/DDBJ whole genome shotgun (WGS) entry which is preliminary data.</text>
</comment>
<feature type="compositionally biased region" description="Low complexity" evidence="8">
    <location>
        <begin position="765"/>
        <end position="777"/>
    </location>
</feature>
<dbReference type="CDD" id="cd20192">
    <property type="entry name" value="T-box_TBXT_TBX19-like"/>
    <property type="match status" value="1"/>
</dbReference>
<name>A0AA39F133_9HYME</name>
<feature type="compositionally biased region" description="Low complexity" evidence="8">
    <location>
        <begin position="112"/>
        <end position="121"/>
    </location>
</feature>
<evidence type="ECO:0000259" key="9">
    <source>
        <dbReference type="PROSITE" id="PS50252"/>
    </source>
</evidence>
<dbReference type="GO" id="GO:0000981">
    <property type="term" value="F:DNA-binding transcription factor activity, RNA polymerase II-specific"/>
    <property type="evidence" value="ECO:0007669"/>
    <property type="project" value="TreeGrafter"/>
</dbReference>
<dbReference type="GO" id="GO:0045893">
    <property type="term" value="P:positive regulation of DNA-templated transcription"/>
    <property type="evidence" value="ECO:0007669"/>
    <property type="project" value="InterPro"/>
</dbReference>
<dbReference type="GO" id="GO:0000785">
    <property type="term" value="C:chromatin"/>
    <property type="evidence" value="ECO:0007669"/>
    <property type="project" value="TreeGrafter"/>
</dbReference>
<keyword evidence="4 7" id="KW-0238">DNA-binding</keyword>
<dbReference type="SMART" id="SM00425">
    <property type="entry name" value="TBOX"/>
    <property type="match status" value="1"/>
</dbReference>
<comment type="caution">
    <text evidence="7">Lacks conserved residue(s) required for the propagation of feature annotation.</text>
</comment>
<evidence type="ECO:0000256" key="7">
    <source>
        <dbReference type="PROSITE-ProRule" id="PRU00201"/>
    </source>
</evidence>
<feature type="region of interest" description="Disordered" evidence="8">
    <location>
        <begin position="494"/>
        <end position="523"/>
    </location>
</feature>
<evidence type="ECO:0000256" key="2">
    <source>
        <dbReference type="ARBA" id="ARBA00022473"/>
    </source>
</evidence>
<feature type="region of interest" description="Disordered" evidence="8">
    <location>
        <begin position="644"/>
        <end position="720"/>
    </location>
</feature>
<feature type="domain" description="T-box" evidence="9">
    <location>
        <begin position="212"/>
        <end position="386"/>
    </location>
</feature>
<dbReference type="Pfam" id="PF00907">
    <property type="entry name" value="T-box"/>
    <property type="match status" value="1"/>
</dbReference>
<feature type="compositionally biased region" description="Basic and acidic residues" evidence="8">
    <location>
        <begin position="656"/>
        <end position="665"/>
    </location>
</feature>
<dbReference type="PANTHER" id="PTHR11267:SF106">
    <property type="entry name" value="T-RELATED PROTEIN"/>
    <property type="match status" value="1"/>
</dbReference>
<evidence type="ECO:0000256" key="4">
    <source>
        <dbReference type="ARBA" id="ARBA00023125"/>
    </source>
</evidence>
<keyword evidence="3" id="KW-0805">Transcription regulation</keyword>
<feature type="compositionally biased region" description="Basic and acidic residues" evidence="8">
    <location>
        <begin position="750"/>
        <end position="763"/>
    </location>
</feature>
<reference evidence="10" key="2">
    <citation type="submission" date="2023-03" db="EMBL/GenBank/DDBJ databases">
        <authorList>
            <person name="Inwood S.N."/>
            <person name="Skelly J.G."/>
            <person name="Guhlin J."/>
            <person name="Harrop T.W.R."/>
            <person name="Goldson S.G."/>
            <person name="Dearden P.K."/>
        </authorList>
    </citation>
    <scope>NUCLEOTIDE SEQUENCE</scope>
    <source>
        <strain evidence="10">Irish</strain>
        <tissue evidence="10">Whole body</tissue>
    </source>
</reference>
<feature type="compositionally biased region" description="Polar residues" evidence="8">
    <location>
        <begin position="644"/>
        <end position="654"/>
    </location>
</feature>
<accession>A0AA39F133</accession>
<dbReference type="Proteomes" id="UP001168990">
    <property type="component" value="Unassembled WGS sequence"/>
</dbReference>
<dbReference type="InterPro" id="IPR001699">
    <property type="entry name" value="TF_T-box"/>
</dbReference>
<feature type="compositionally biased region" description="Basic and acidic residues" evidence="8">
    <location>
        <begin position="180"/>
        <end position="189"/>
    </location>
</feature>
<feature type="region of interest" description="Disordered" evidence="8">
    <location>
        <begin position="736"/>
        <end position="798"/>
    </location>
</feature>
<evidence type="ECO:0000256" key="6">
    <source>
        <dbReference type="ARBA" id="ARBA00023242"/>
    </source>
</evidence>
<dbReference type="PROSITE" id="PS01283">
    <property type="entry name" value="TBOX_1"/>
    <property type="match status" value="1"/>
</dbReference>
<dbReference type="AlphaFoldDB" id="A0AA39F133"/>
<dbReference type="FunFam" id="2.60.40.820:FF:000002">
    <property type="entry name" value="T-box transcription factor Brachyury"/>
    <property type="match status" value="1"/>
</dbReference>
<dbReference type="EMBL" id="JAQQBS010001423">
    <property type="protein sequence ID" value="KAK0160801.1"/>
    <property type="molecule type" value="Genomic_DNA"/>
</dbReference>
<reference evidence="10" key="1">
    <citation type="journal article" date="2023" name="bioRxiv">
        <title>Scaffold-level genome assemblies of two parasitoid biocontrol wasps reveal the parthenogenesis mechanism and an associated novel virus.</title>
        <authorList>
            <person name="Inwood S."/>
            <person name="Skelly J."/>
            <person name="Guhlin J."/>
            <person name="Harrop T."/>
            <person name="Goldson S."/>
            <person name="Dearden P."/>
        </authorList>
    </citation>
    <scope>NUCLEOTIDE SEQUENCE</scope>
    <source>
        <strain evidence="10">Irish</strain>
        <tissue evidence="10">Whole body</tissue>
    </source>
</reference>
<feature type="region of interest" description="Disordered" evidence="8">
    <location>
        <begin position="102"/>
        <end position="121"/>
    </location>
</feature>
<feature type="compositionally biased region" description="Basic residues" evidence="8">
    <location>
        <begin position="736"/>
        <end position="749"/>
    </location>
</feature>
<proteinExistence type="predicted"/>
<dbReference type="GO" id="GO:0003007">
    <property type="term" value="P:heart morphogenesis"/>
    <property type="evidence" value="ECO:0007669"/>
    <property type="project" value="TreeGrafter"/>
</dbReference>
<dbReference type="GO" id="GO:0005634">
    <property type="term" value="C:nucleus"/>
    <property type="evidence" value="ECO:0007669"/>
    <property type="project" value="UniProtKB-SubCell"/>
</dbReference>
<dbReference type="PROSITE" id="PS01264">
    <property type="entry name" value="TBOX_2"/>
    <property type="match status" value="1"/>
</dbReference>
<dbReference type="PRINTS" id="PR00938">
    <property type="entry name" value="BRACHYURY"/>
</dbReference>
<dbReference type="SUPFAM" id="SSF49417">
    <property type="entry name" value="p53-like transcription factors"/>
    <property type="match status" value="1"/>
</dbReference>
<dbReference type="GO" id="GO:0001707">
    <property type="term" value="P:mesoderm formation"/>
    <property type="evidence" value="ECO:0007669"/>
    <property type="project" value="TreeGrafter"/>
</dbReference>
<feature type="region of interest" description="Disordered" evidence="8">
    <location>
        <begin position="165"/>
        <end position="191"/>
    </location>
</feature>
<dbReference type="InterPro" id="IPR046360">
    <property type="entry name" value="T-box_DNA-bd"/>
</dbReference>
<dbReference type="GO" id="GO:0001708">
    <property type="term" value="P:cell fate specification"/>
    <property type="evidence" value="ECO:0007669"/>
    <property type="project" value="TreeGrafter"/>
</dbReference>
<dbReference type="PROSITE" id="PS50252">
    <property type="entry name" value="TBOX_3"/>
    <property type="match status" value="1"/>
</dbReference>
<dbReference type="InterPro" id="IPR036960">
    <property type="entry name" value="T-box_sf"/>
</dbReference>
<organism evidence="10 11">
    <name type="scientific">Microctonus aethiopoides</name>
    <dbReference type="NCBI Taxonomy" id="144406"/>
    <lineage>
        <taxon>Eukaryota</taxon>
        <taxon>Metazoa</taxon>
        <taxon>Ecdysozoa</taxon>
        <taxon>Arthropoda</taxon>
        <taxon>Hexapoda</taxon>
        <taxon>Insecta</taxon>
        <taxon>Pterygota</taxon>
        <taxon>Neoptera</taxon>
        <taxon>Endopterygota</taxon>
        <taxon>Hymenoptera</taxon>
        <taxon>Apocrita</taxon>
        <taxon>Ichneumonoidea</taxon>
        <taxon>Braconidae</taxon>
        <taxon>Euphorinae</taxon>
        <taxon>Microctonus</taxon>
    </lineage>
</organism>
<evidence type="ECO:0000256" key="3">
    <source>
        <dbReference type="ARBA" id="ARBA00023015"/>
    </source>
</evidence>
<sequence>MFPFPTSSDHLRGNIAMSRSNHPTAEEIIVPNDCYWIAPNIGISMTNIADPNYVTFMDLSHRLNRDWMHPGSMLAQDYSSALIERPTFLFHDNCPVLITPEQSSSFNEKKNTGNTTTSSSNSRDFCMCGQINEVVEGNEKEEEMQSSGTSVLDVAAARSSSCCSADADHRSGRGDNVVGDNDRGEDNHGQECNGDGDVRHCLSANHMLSLSLEDRELWTRFQTITNEMIVTKNGRRMFPVVKVVARGLEPAAMYTLLLEFVQIDPHRWKYVNGEWVPGGKAEVAPPNPIYIHPESPNFGAHWMKEAVSFAKVKLTNKSNGNGQIMLNSLHKYEPRVHLVRVGAEEQRTVLTYRFPETQFIAVTAYQNEEVTGLKIKYNPFAKAFLDAKERPSDQQTYPQYTSAWFLPQPSMGYDYGPPSAIAMAQSQIQNSSNNLSNTTTISIASHKSSCRTSPYTIRHKYLQEDENIDPYGSTVPLLHSTAYVSANWSSRSPEALPPINSSLSQEWPASPLPSPTSPSSSGIPYTHIPLGRAGTSSAPTLSTTSTSCAFYIPQASSTTCNSIPHEHTAVHGVESTSWLHPTSTISDTIQQQQQQSYLNLNLHLHHHHQTPTYPGRGSPALQVLHQTTINEIENHSATTATGQHDYNQSYHQSPNHNHDDDDDGHHHHHHQAQLLQLHPNSDTICESPNTNVNQYDLPTKSHHTISGYQDQTTDDNGNNRMVNNDKRYATAIIDHHHHHHQHHHHHPQQQRHDGLTHSQHDSENATTTVAAVAASSTGDGQSGWTPLTPSPITQNATI</sequence>
<dbReference type="PRINTS" id="PR00937">
    <property type="entry name" value="TBOX"/>
</dbReference>
<comment type="subcellular location">
    <subcellularLocation>
        <location evidence="1 7">Nucleus</location>
    </subcellularLocation>
</comment>
<dbReference type="InterPro" id="IPR018186">
    <property type="entry name" value="TF_T-box_CS"/>
</dbReference>
<dbReference type="Gene3D" id="2.60.40.820">
    <property type="entry name" value="Transcription factor, T-box"/>
    <property type="match status" value="1"/>
</dbReference>
<feature type="compositionally biased region" description="Polar residues" evidence="8">
    <location>
        <begin position="704"/>
        <end position="720"/>
    </location>
</feature>
<feature type="compositionally biased region" description="Polar residues" evidence="8">
    <location>
        <begin position="678"/>
        <end position="696"/>
    </location>
</feature>
<feature type="compositionally biased region" description="Polar residues" evidence="8">
    <location>
        <begin position="778"/>
        <end position="798"/>
    </location>
</feature>
<keyword evidence="5" id="KW-0804">Transcription</keyword>
<evidence type="ECO:0000256" key="8">
    <source>
        <dbReference type="SAM" id="MobiDB-lite"/>
    </source>
</evidence>
<evidence type="ECO:0000313" key="11">
    <source>
        <dbReference type="Proteomes" id="UP001168990"/>
    </source>
</evidence>
<gene>
    <name evidence="10" type="ORF">PV328_008169</name>
</gene>
<evidence type="ECO:0000256" key="5">
    <source>
        <dbReference type="ARBA" id="ARBA00023163"/>
    </source>
</evidence>